<dbReference type="AlphaFoldDB" id="A0A0E9S523"/>
<reference evidence="2" key="2">
    <citation type="journal article" date="2015" name="Fish Shellfish Immunol.">
        <title>Early steps in the European eel (Anguilla anguilla)-Vibrio vulnificus interaction in the gills: Role of the RtxA13 toxin.</title>
        <authorList>
            <person name="Callol A."/>
            <person name="Pajuelo D."/>
            <person name="Ebbesson L."/>
            <person name="Teles M."/>
            <person name="MacKenzie S."/>
            <person name="Amaro C."/>
        </authorList>
    </citation>
    <scope>NUCLEOTIDE SEQUENCE</scope>
</reference>
<evidence type="ECO:0000313" key="2">
    <source>
        <dbReference type="EMBL" id="JAH35745.1"/>
    </source>
</evidence>
<keyword evidence="1" id="KW-1133">Transmembrane helix</keyword>
<proteinExistence type="predicted"/>
<sequence length="42" mass="4955">MTWYNLKKNLSRLFRYSVSSVFTAVLAYFRANVGFILLATEY</sequence>
<keyword evidence="1" id="KW-0472">Membrane</keyword>
<dbReference type="EMBL" id="GBXM01072832">
    <property type="protein sequence ID" value="JAH35745.1"/>
    <property type="molecule type" value="Transcribed_RNA"/>
</dbReference>
<feature type="transmembrane region" description="Helical" evidence="1">
    <location>
        <begin position="21"/>
        <end position="40"/>
    </location>
</feature>
<keyword evidence="1" id="KW-0812">Transmembrane</keyword>
<organism evidence="2">
    <name type="scientific">Anguilla anguilla</name>
    <name type="common">European freshwater eel</name>
    <name type="synonym">Muraena anguilla</name>
    <dbReference type="NCBI Taxonomy" id="7936"/>
    <lineage>
        <taxon>Eukaryota</taxon>
        <taxon>Metazoa</taxon>
        <taxon>Chordata</taxon>
        <taxon>Craniata</taxon>
        <taxon>Vertebrata</taxon>
        <taxon>Euteleostomi</taxon>
        <taxon>Actinopterygii</taxon>
        <taxon>Neopterygii</taxon>
        <taxon>Teleostei</taxon>
        <taxon>Anguilliformes</taxon>
        <taxon>Anguillidae</taxon>
        <taxon>Anguilla</taxon>
    </lineage>
</organism>
<accession>A0A0E9S523</accession>
<protein>
    <submittedName>
        <fullName evidence="2">Uncharacterized protein</fullName>
    </submittedName>
</protein>
<name>A0A0E9S523_ANGAN</name>
<evidence type="ECO:0000256" key="1">
    <source>
        <dbReference type="SAM" id="Phobius"/>
    </source>
</evidence>
<reference evidence="2" key="1">
    <citation type="submission" date="2014-11" db="EMBL/GenBank/DDBJ databases">
        <authorList>
            <person name="Amaro Gonzalez C."/>
        </authorList>
    </citation>
    <scope>NUCLEOTIDE SEQUENCE</scope>
</reference>